<evidence type="ECO:0000256" key="8">
    <source>
        <dbReference type="ARBA" id="ARBA00023209"/>
    </source>
</evidence>
<sequence>MTIVLVLIGYLVGSVSSAVLVCRLMGLPDPRGGGSGNPGATNVLRLGGRPAAALTLAGDFFKGTLPVWAAMAFGAAPVVVGLTGLAAFLGHLYPVFFGFRGGKGVATGLGVLLGWSWAVLAVTAATWVLVAAVTRLSSLSALTAFLLAPLYVWGLTGEPALAAAMAAMTAFSFWRHRGNIRRIVAGEEPRIGQRSA</sequence>
<keyword evidence="7 10" id="KW-0472">Membrane</keyword>
<evidence type="ECO:0000256" key="2">
    <source>
        <dbReference type="ARBA" id="ARBA00022516"/>
    </source>
</evidence>
<keyword evidence="3 11" id="KW-0808">Transferase</keyword>
<gene>
    <name evidence="11" type="primary">plsY</name>
    <name evidence="11" type="ORF">KBTEX_01339</name>
</gene>
<dbReference type="EMBL" id="MN079093">
    <property type="protein sequence ID" value="QEA05020.1"/>
    <property type="molecule type" value="Genomic_DNA"/>
</dbReference>
<proteinExistence type="inferred from homology"/>
<evidence type="ECO:0000256" key="7">
    <source>
        <dbReference type="ARBA" id="ARBA00023136"/>
    </source>
</evidence>
<keyword evidence="1" id="KW-1003">Cell membrane</keyword>
<dbReference type="NCBIfam" id="TIGR00023">
    <property type="entry name" value="glycerol-3-phosphate 1-O-acyltransferase PlsY"/>
    <property type="match status" value="1"/>
</dbReference>
<feature type="transmembrane region" description="Helical" evidence="10">
    <location>
        <begin position="67"/>
        <end position="93"/>
    </location>
</feature>
<evidence type="ECO:0000256" key="6">
    <source>
        <dbReference type="ARBA" id="ARBA00023098"/>
    </source>
</evidence>
<dbReference type="InterPro" id="IPR003811">
    <property type="entry name" value="G3P_acylTferase_PlsY"/>
</dbReference>
<evidence type="ECO:0000256" key="10">
    <source>
        <dbReference type="SAM" id="Phobius"/>
    </source>
</evidence>
<protein>
    <submittedName>
        <fullName evidence="11">Putative glycerol-3-phosphate acyltransferase</fullName>
        <ecNumber evidence="11">2.3.1.15</ecNumber>
    </submittedName>
</protein>
<evidence type="ECO:0000256" key="9">
    <source>
        <dbReference type="ARBA" id="ARBA00023264"/>
    </source>
</evidence>
<feature type="transmembrane region" description="Helical" evidence="10">
    <location>
        <begin position="150"/>
        <end position="174"/>
    </location>
</feature>
<keyword evidence="6" id="KW-0443">Lipid metabolism</keyword>
<evidence type="ECO:0000256" key="4">
    <source>
        <dbReference type="ARBA" id="ARBA00022692"/>
    </source>
</evidence>
<keyword evidence="4 10" id="KW-0812">Transmembrane</keyword>
<dbReference type="SMART" id="SM01207">
    <property type="entry name" value="G3P_acyltransf"/>
    <property type="match status" value="1"/>
</dbReference>
<dbReference type="EC" id="2.3.1.15" evidence="11"/>
<keyword evidence="2" id="KW-0444">Lipid biosynthesis</keyword>
<name>A0A5B8R8I6_9ZZZZ</name>
<dbReference type="HAMAP" id="MF_01043">
    <property type="entry name" value="PlsY"/>
    <property type="match status" value="1"/>
</dbReference>
<evidence type="ECO:0000256" key="1">
    <source>
        <dbReference type="ARBA" id="ARBA00022475"/>
    </source>
</evidence>
<feature type="transmembrane region" description="Helical" evidence="10">
    <location>
        <begin position="105"/>
        <end position="130"/>
    </location>
</feature>
<dbReference type="GO" id="GO:0005886">
    <property type="term" value="C:plasma membrane"/>
    <property type="evidence" value="ECO:0007669"/>
    <property type="project" value="InterPro"/>
</dbReference>
<evidence type="ECO:0000256" key="5">
    <source>
        <dbReference type="ARBA" id="ARBA00022989"/>
    </source>
</evidence>
<keyword evidence="8" id="KW-0594">Phospholipid biosynthesis</keyword>
<dbReference type="Pfam" id="PF02660">
    <property type="entry name" value="G3P_acyltransf"/>
    <property type="match status" value="1"/>
</dbReference>
<keyword evidence="9" id="KW-1208">Phospholipid metabolism</keyword>
<reference evidence="11" key="1">
    <citation type="submission" date="2019-06" db="EMBL/GenBank/DDBJ databases">
        <authorList>
            <person name="Murdoch R.W."/>
            <person name="Fathepure B."/>
        </authorList>
    </citation>
    <scope>NUCLEOTIDE SEQUENCE</scope>
</reference>
<organism evidence="11">
    <name type="scientific">uncultured organism</name>
    <dbReference type="NCBI Taxonomy" id="155900"/>
    <lineage>
        <taxon>unclassified sequences</taxon>
        <taxon>environmental samples</taxon>
    </lineage>
</organism>
<dbReference type="PANTHER" id="PTHR30309">
    <property type="entry name" value="INNER MEMBRANE PROTEIN YGIH"/>
    <property type="match status" value="1"/>
</dbReference>
<dbReference type="GO" id="GO:0008654">
    <property type="term" value="P:phospholipid biosynthetic process"/>
    <property type="evidence" value="ECO:0007669"/>
    <property type="project" value="UniProtKB-KW"/>
</dbReference>
<dbReference type="GO" id="GO:0043772">
    <property type="term" value="F:acyl-phosphate glycerol-3-phosphate acyltransferase activity"/>
    <property type="evidence" value="ECO:0007669"/>
    <property type="project" value="InterPro"/>
</dbReference>
<accession>A0A5B8R8I6</accession>
<evidence type="ECO:0000313" key="11">
    <source>
        <dbReference type="EMBL" id="QEA05020.1"/>
    </source>
</evidence>
<dbReference type="GO" id="GO:0004366">
    <property type="term" value="F:glycerol-3-phosphate O-acyltransferase activity"/>
    <property type="evidence" value="ECO:0007669"/>
    <property type="project" value="UniProtKB-EC"/>
</dbReference>
<keyword evidence="5 10" id="KW-1133">Transmembrane helix</keyword>
<evidence type="ECO:0000256" key="3">
    <source>
        <dbReference type="ARBA" id="ARBA00022679"/>
    </source>
</evidence>
<dbReference type="AlphaFoldDB" id="A0A5B8R8I6"/>
<dbReference type="PANTHER" id="PTHR30309:SF0">
    <property type="entry name" value="GLYCEROL-3-PHOSPHATE ACYLTRANSFERASE-RELATED"/>
    <property type="match status" value="1"/>
</dbReference>
<keyword evidence="11" id="KW-0012">Acyltransferase</keyword>